<keyword evidence="4" id="KW-0479">Metal-binding</keyword>
<dbReference type="PANTHER" id="PTHR47839">
    <property type="entry name" value="DOMAIN PROTEIN, PUTATIVE (AFU_ORTHOLOGUE AFUA_6G04830)-RELATED"/>
    <property type="match status" value="1"/>
</dbReference>
<keyword evidence="5" id="KW-0408">Iron</keyword>
<comment type="cofactor">
    <cofactor evidence="1">
        <name>[4Fe-4S] cluster</name>
        <dbReference type="ChEBI" id="CHEBI:49883"/>
    </cofactor>
</comment>
<dbReference type="EMBL" id="CP119893">
    <property type="protein sequence ID" value="WFD26429.1"/>
    <property type="molecule type" value="Genomic_DNA"/>
</dbReference>
<dbReference type="NCBIfam" id="NF047352">
    <property type="entry name" value="P_loop_sacsin"/>
    <property type="match status" value="1"/>
</dbReference>
<dbReference type="Gene3D" id="3.40.50.11860">
    <property type="entry name" value="Diphthamide synthesis DPH1/DPH2 domain 3"/>
    <property type="match status" value="1"/>
</dbReference>
<proteinExistence type="inferred from homology"/>
<dbReference type="NCBIfam" id="TIGR00322">
    <property type="entry name" value="diphth2_R"/>
    <property type="match status" value="1"/>
</dbReference>
<comment type="pathway">
    <text evidence="2">Protein modification; peptidyl-diphthamide biosynthesis.</text>
</comment>
<accession>A0AAF0EKQ3</accession>
<dbReference type="InterPro" id="IPR036890">
    <property type="entry name" value="HATPase_C_sf"/>
</dbReference>
<dbReference type="InterPro" id="IPR042263">
    <property type="entry name" value="DPH1/DPH2_1"/>
</dbReference>
<dbReference type="InterPro" id="IPR042265">
    <property type="entry name" value="DPH1/DPH2_3"/>
</dbReference>
<dbReference type="Gene3D" id="3.40.50.11840">
    <property type="entry name" value="Diphthamide synthesis DPH1/DPH2 domain 1"/>
    <property type="match status" value="1"/>
</dbReference>
<dbReference type="Pfam" id="PF12449">
    <property type="entry name" value="DUF3684"/>
    <property type="match status" value="1"/>
</dbReference>
<dbReference type="GO" id="GO:0017183">
    <property type="term" value="P:protein histidyl modification to diphthamide"/>
    <property type="evidence" value="ECO:0007669"/>
    <property type="project" value="InterPro"/>
</dbReference>
<dbReference type="InterPro" id="IPR016435">
    <property type="entry name" value="DPH1/DPH2"/>
</dbReference>
<dbReference type="InterPro" id="IPR058210">
    <property type="entry name" value="SACS/Nov_dom"/>
</dbReference>
<gene>
    <name evidence="9" type="ORF">MNAN1_001411</name>
</gene>
<dbReference type="SFLD" id="SFLDG01121">
    <property type="entry name" value="Diphthamide_biosynthesis"/>
    <property type="match status" value="1"/>
</dbReference>
<evidence type="ECO:0000256" key="7">
    <source>
        <dbReference type="SAM" id="MobiDB-lite"/>
    </source>
</evidence>
<dbReference type="PANTHER" id="PTHR47839:SF1">
    <property type="entry name" value="DOMAIN PROTEIN, PUTATIVE (AFU_ORTHOLOGUE AFUA_6G04830)-RELATED"/>
    <property type="match status" value="1"/>
</dbReference>
<evidence type="ECO:0000256" key="5">
    <source>
        <dbReference type="ARBA" id="ARBA00023004"/>
    </source>
</evidence>
<dbReference type="Proteomes" id="UP001213623">
    <property type="component" value="Chromosome 2"/>
</dbReference>
<reference evidence="9" key="1">
    <citation type="submission" date="2023-03" db="EMBL/GenBank/DDBJ databases">
        <title>Mating type loci evolution in Malassezia.</title>
        <authorList>
            <person name="Coelho M.A."/>
        </authorList>
    </citation>
    <scope>NUCLEOTIDE SEQUENCE</scope>
    <source>
        <strain evidence="9">CBS 9557</strain>
    </source>
</reference>
<dbReference type="Pfam" id="PF01866">
    <property type="entry name" value="Diphthamide_syn"/>
    <property type="match status" value="1"/>
</dbReference>
<evidence type="ECO:0000256" key="4">
    <source>
        <dbReference type="ARBA" id="ARBA00022723"/>
    </source>
</evidence>
<dbReference type="GO" id="GO:0090560">
    <property type="term" value="F:2-(3-amino-3-carboxypropyl)histidine synthase activity"/>
    <property type="evidence" value="ECO:0007669"/>
    <property type="project" value="InterPro"/>
</dbReference>
<dbReference type="GO" id="GO:0051536">
    <property type="term" value="F:iron-sulfur cluster binding"/>
    <property type="evidence" value="ECO:0007669"/>
    <property type="project" value="UniProtKB-KW"/>
</dbReference>
<evidence type="ECO:0000256" key="3">
    <source>
        <dbReference type="ARBA" id="ARBA00006179"/>
    </source>
</evidence>
<keyword evidence="10" id="KW-1185">Reference proteome</keyword>
<evidence type="ECO:0000256" key="2">
    <source>
        <dbReference type="ARBA" id="ARBA00005156"/>
    </source>
</evidence>
<name>A0AAF0EKQ3_9BASI</name>
<feature type="region of interest" description="Disordered" evidence="7">
    <location>
        <begin position="1488"/>
        <end position="1509"/>
    </location>
</feature>
<dbReference type="Pfam" id="PF25794">
    <property type="entry name" value="SACS"/>
    <property type="match status" value="1"/>
</dbReference>
<dbReference type="SFLD" id="SFLDS00032">
    <property type="entry name" value="Radical_SAM_3-amino-3-carboxyp"/>
    <property type="match status" value="1"/>
</dbReference>
<feature type="domain" description="Sacsin/Nov" evidence="8">
    <location>
        <begin position="28"/>
        <end position="147"/>
    </location>
</feature>
<feature type="compositionally biased region" description="Pro residues" evidence="7">
    <location>
        <begin position="1493"/>
        <end position="1502"/>
    </location>
</feature>
<dbReference type="SUPFAM" id="SSF55874">
    <property type="entry name" value="ATPase domain of HSP90 chaperone/DNA topoisomerase II/histidine kinase"/>
    <property type="match status" value="1"/>
</dbReference>
<evidence type="ECO:0000313" key="9">
    <source>
        <dbReference type="EMBL" id="WFD26429.1"/>
    </source>
</evidence>
<dbReference type="GO" id="GO:0046872">
    <property type="term" value="F:metal ion binding"/>
    <property type="evidence" value="ECO:0007669"/>
    <property type="project" value="UniProtKB-KW"/>
</dbReference>
<evidence type="ECO:0000256" key="1">
    <source>
        <dbReference type="ARBA" id="ARBA00001966"/>
    </source>
</evidence>
<organism evidence="9 10">
    <name type="scientific">Malassezia nana</name>
    <dbReference type="NCBI Taxonomy" id="180528"/>
    <lineage>
        <taxon>Eukaryota</taxon>
        <taxon>Fungi</taxon>
        <taxon>Dikarya</taxon>
        <taxon>Basidiomycota</taxon>
        <taxon>Ustilaginomycotina</taxon>
        <taxon>Malasseziomycetes</taxon>
        <taxon>Malasseziales</taxon>
        <taxon>Malasseziaceae</taxon>
        <taxon>Malassezia</taxon>
    </lineage>
</organism>
<protein>
    <recommendedName>
        <fullName evidence="8">Sacsin/Nov domain-containing protein</fullName>
    </recommendedName>
</protein>
<evidence type="ECO:0000259" key="8">
    <source>
        <dbReference type="Pfam" id="PF25794"/>
    </source>
</evidence>
<sequence length="2258" mass="247777">MDVQSEALRALRESGRPDEAITVNQRALIDKILARYSAEFTVFRELLQNADDAGATECELRFATSATVAHSQEPPRPRTTIPDTKAPLTQWTFRNNGKPFSGDDWHRLRRIAEGNPDPDRIGAFGVGFYSLFSVCEEPIVLSGDELMGFFWKGDALYTRRAPAPPTEPSASGAPWTTFLMALREPTPFPESPLALTQFLMTSLTFTHHVHSVALYLDDTLLCSLQKSTGSAEPLAPSRHLHGTSPEGMLRAQSLHASPLRLHARVARLVLREAAAAAQASSSLRQTLANAFSKTAGAGASIAGMLAGAFGRSSARPPPPPMLAPVDDSADVDLVSATLPLRLMSAQLHVHVSSAFSREIERSTKKALPRTTLLHMVYMGKDELDAFQVPADTAPVDAHIRAVFEGVMPQLDAQGRIFIGFRTHQTTSFAGHLAARFIPTVERESMDFVDRYCAAWNMELLALGGYVTRVVYEHEMQRLGAQWSSEPETQAAVHAGALHTMRFFSFHRSSPSARVSTALEQAFFACCQRPAISLLSTEGLRSSDAVRFPSAMLADFCREIPVLPPEHVEAAEVFVLQLRHRSLVQDITMDDVFAELARRPLTPTEMIACLQWWCRVAEHPSYDPSLLRHLVRAAVVATDDGVQALSDVETVLHTGKLPPSVPLPPTCLVYAVSRPFSPADLSRVFGWRELSVAAWVQYMIELDRSPAPEVRAAHGLTQSAVQAETVLSTLAWAWGHLPKAQATEIVQLLRPLACVPTRHGMRRPGDAYFASVSLFQDLPIVAFPTLTVRGPLERVLEALGVRRHVEIQLLLDRLLEAGDWSHMDLVAYLAKQRSHLTAAEMERLAQTSLFPAENDDQRYKAAQLYEPNEALRQLSLPILAWPGRPWRASGDEAKLLWDLGLKRHPPLPLLLARAAGEKPASASPLCDATALRSQSLAYLLQQFSVYRNAYTLEAAAPFSFVPARDGALYPPTHVYTDPAAASMQFPVARVAPLDAVQLQLAAHPSGTALVQRLREAPPSADSARDVFTFLSSARTLSAKDLEQLSRTPFVPVGARTLPPVACYLGGANAPRAYQAVFAYVDFGPTANGFLRSCGVRDEPSVADLVQQVVADPLHFYELCQQPDTYLDVLRRIAHDFDDLPSSLQSKMTSAPFLLGHQPSSRDESETQAYALRCAKDVVVVDDAHAHMLFSEHLFVAPHEEPLETLYVRLGAPHLSELVRESFAVAGARQSDTPRARAVQAAVLERTPLFLFEKRAVPSNEIVRDMDWLQRALVVVQVGAPGIQQKRILSYRGQTHTDVQPCSAMAQMQGQQWVLHVAQDMELDWFEIALALAKALLARQPLQEVLLFMTLLSSPLKSLKRKGFHVDKILAQQRTQQAAAPAPLVESEPAWDSWRSQILDMFPNAQPAYVDRLLRSFDDAHLQRASEAMLSQGYPKIVKQPHVPVLPPKETPAEKFIEPERAMEVTRPKEPVPVPPTGSFLHQWKARFTGRTPTAPAPTAPAPTPSDDRVAPPAEIQRHVQRAIQASRPDASSVIQSQSQQVHEAATHYCDVAGIDVDLSLAGRVHGTPVFVSRDLSAADVLTVHASALDRLIRQVYRPIGAIFGIDPRSMNVFCDTKGPSIAFNRGGTLYLNLRYYLAWHDADVQAGRLAGPLVSVYFTVAHELAHNLVAAHNSEHEFYFSSIAEQYVLALAHSADEAILEHRVALDPRAVETTADALGCPVADLYDVVGTAERLVFAPGTRTCLTPPLERVALQFPDEGLVDAVPVYHALKEVLEALTNTPPALYILADTSHGSCCVDEVAAAHVQADAVVHFGHACMSPTARLPALYVFPQRKVDVDVVSNGLCEAARQLDLRDRRAVVLTYDVAYAHCMDDIYTRLQCAWDYSIPLVLSRIDSRLNWDARLAARFPVSPPCAQCTSCTCTSRPPPAHDLPKHDPSTSSLLRARHVDWPPDTDLASSAVLYLGGESRALTHLLLTLGPTHPVAAFDPVRQVSRVETGQTNRLLMRRYATIQKARDASVVGLVIGTLGVHSFLPLLQQLRRLLTSPASQRKVYTISVGKLNPAKLANFQEIDVFVLVACPENSLLDTRDFLRPIVTPWEMVLAVQARGGNEVSWSGAYVLDLASVLADVQATPADAAHDDKDDDDRPHYSFATGTYVSRTRYGKSSDEQASSDTTSRALASLSIQPHELAVRDPASGQLTKVLDSAALARRGERTWHGLDPKEGQAYAATLEQGLEGFAQSYRAADGTREGGDSASLW</sequence>
<evidence type="ECO:0000256" key="6">
    <source>
        <dbReference type="ARBA" id="ARBA00023014"/>
    </source>
</evidence>
<comment type="similarity">
    <text evidence="3">Belongs to the DPH1/DPH2 family. DPH2 subfamily.</text>
</comment>
<dbReference type="Gene3D" id="3.30.565.10">
    <property type="entry name" value="Histidine kinase-like ATPase, C-terminal domain"/>
    <property type="match status" value="1"/>
</dbReference>
<dbReference type="FunFam" id="3.40.50.11860:FF:000001">
    <property type="entry name" value="2-(3-amino-3-carboxypropyl)histidine synthase subunit 2"/>
    <property type="match status" value="1"/>
</dbReference>
<keyword evidence="6" id="KW-0411">Iron-sulfur</keyword>
<evidence type="ECO:0000313" key="10">
    <source>
        <dbReference type="Proteomes" id="UP001213623"/>
    </source>
</evidence>
<dbReference type="InterPro" id="IPR022155">
    <property type="entry name" value="DUF3684"/>
</dbReference>